<comment type="caution">
    <text evidence="1">The sequence shown here is derived from an EMBL/GenBank/DDBJ whole genome shotgun (WGS) entry which is preliminary data.</text>
</comment>
<protein>
    <submittedName>
        <fullName evidence="1">Uncharacterized protein</fullName>
    </submittedName>
</protein>
<accession>A0A9N7Z8Z0</accession>
<dbReference type="EMBL" id="CADEAL010004155">
    <property type="protein sequence ID" value="CAB1453044.1"/>
    <property type="molecule type" value="Genomic_DNA"/>
</dbReference>
<reference evidence="1" key="1">
    <citation type="submission" date="2020-03" db="EMBL/GenBank/DDBJ databases">
        <authorList>
            <person name="Weist P."/>
        </authorList>
    </citation>
    <scope>NUCLEOTIDE SEQUENCE</scope>
</reference>
<organism evidence="1 2">
    <name type="scientific">Pleuronectes platessa</name>
    <name type="common">European plaice</name>
    <dbReference type="NCBI Taxonomy" id="8262"/>
    <lineage>
        <taxon>Eukaryota</taxon>
        <taxon>Metazoa</taxon>
        <taxon>Chordata</taxon>
        <taxon>Craniata</taxon>
        <taxon>Vertebrata</taxon>
        <taxon>Euteleostomi</taxon>
        <taxon>Actinopterygii</taxon>
        <taxon>Neopterygii</taxon>
        <taxon>Teleostei</taxon>
        <taxon>Neoteleostei</taxon>
        <taxon>Acanthomorphata</taxon>
        <taxon>Carangaria</taxon>
        <taxon>Pleuronectiformes</taxon>
        <taxon>Pleuronectoidei</taxon>
        <taxon>Pleuronectidae</taxon>
        <taxon>Pleuronectes</taxon>
    </lineage>
</organism>
<evidence type="ECO:0000313" key="2">
    <source>
        <dbReference type="Proteomes" id="UP001153269"/>
    </source>
</evidence>
<gene>
    <name evidence="1" type="ORF">PLEPLA_LOCUS40794</name>
</gene>
<proteinExistence type="predicted"/>
<name>A0A9N7Z8Z0_PLEPL</name>
<dbReference type="AlphaFoldDB" id="A0A9N7Z8Z0"/>
<sequence>MFWGSLQDGGGMNLNMTSSPVSRGRNLDYGQRRSLVRLWFDSTERTWIDLSKNPRVSLPCLVPLSKAPYSPNLCSPSAVHGRSLLCVSCTRWPFGHGSMALMLGGRLVPGPRAPGPDPLRVEVVLGPVLPVYRRANIQNLTQAACVWTVGRELEPPEKTHADTSPAQPSGSRCEANHCTTVPPAAGGCCNSGHHSSIRLENGPQG</sequence>
<keyword evidence="2" id="KW-1185">Reference proteome</keyword>
<dbReference type="Proteomes" id="UP001153269">
    <property type="component" value="Unassembled WGS sequence"/>
</dbReference>
<evidence type="ECO:0000313" key="1">
    <source>
        <dbReference type="EMBL" id="CAB1453044.1"/>
    </source>
</evidence>